<keyword evidence="6" id="KW-0812">Transmembrane</keyword>
<dbReference type="InterPro" id="IPR045242">
    <property type="entry name" value="Syntaxin"/>
</dbReference>
<dbReference type="AlphaFoldDB" id="A0ABD2KZG2"/>
<sequence length="242" mass="27885">MDQRNNTDAVVQKISLNIQQLSQFVQNLNQLIEKIGGAEDNERTRNATNNLVHKSNELSHNTNQMLKDLIESSQENRALRVQSERLMNDFMAVLNRLQASKRKAAAREKTQIKSVTVEDEQLHGRMGADDPIQMRQLQQKHRMNLDEIRERQEALSALEQDIGDINQIFKDLAHLVHDQGEMVDSIEANIEHASIHVQQANSSVAQAVHYQAKARQKKLMIYAFCIFVLLVLFLVLYLWLKH</sequence>
<dbReference type="Pfam" id="PF14523">
    <property type="entry name" value="Syntaxin_2"/>
    <property type="match status" value="1"/>
</dbReference>
<feature type="transmembrane region" description="Helical" evidence="6">
    <location>
        <begin position="219"/>
        <end position="240"/>
    </location>
</feature>
<comment type="caution">
    <text evidence="8">The sequence shown here is derived from an EMBL/GenBank/DDBJ whole genome shotgun (WGS) entry which is preliminary data.</text>
</comment>
<evidence type="ECO:0000256" key="6">
    <source>
        <dbReference type="SAM" id="Phobius"/>
    </source>
</evidence>
<dbReference type="GO" id="GO:0006836">
    <property type="term" value="P:neurotransmitter transport"/>
    <property type="evidence" value="ECO:0007669"/>
    <property type="project" value="UniProtKB-KW"/>
</dbReference>
<keyword evidence="6" id="KW-1133">Transmembrane helix</keyword>
<dbReference type="PANTHER" id="PTHR19957">
    <property type="entry name" value="SYNTAXIN"/>
    <property type="match status" value="1"/>
</dbReference>
<dbReference type="SUPFAM" id="SSF47661">
    <property type="entry name" value="t-snare proteins"/>
    <property type="match status" value="1"/>
</dbReference>
<dbReference type="Gene3D" id="1.20.58.70">
    <property type="match status" value="1"/>
</dbReference>
<accession>A0ABD2KZG2</accession>
<name>A0ABD2KZG2_9BILA</name>
<dbReference type="InterPro" id="IPR000727">
    <property type="entry name" value="T_SNARE_dom"/>
</dbReference>
<keyword evidence="4" id="KW-0532">Neurotransmitter transport</keyword>
<keyword evidence="6" id="KW-0472">Membrane</keyword>
<gene>
    <name evidence="8" type="ORF">niasHT_018847</name>
</gene>
<evidence type="ECO:0000256" key="1">
    <source>
        <dbReference type="ARBA" id="ARBA00004211"/>
    </source>
</evidence>
<reference evidence="8 9" key="1">
    <citation type="submission" date="2024-10" db="EMBL/GenBank/DDBJ databases">
        <authorList>
            <person name="Kim D."/>
        </authorList>
    </citation>
    <scope>NUCLEOTIDE SEQUENCE [LARGE SCALE GENOMIC DNA]</scope>
    <source>
        <strain evidence="8">BH-2024</strain>
    </source>
</reference>
<feature type="domain" description="T-SNARE coiled-coil homology" evidence="7">
    <location>
        <begin position="145"/>
        <end position="207"/>
    </location>
</feature>
<dbReference type="GO" id="GO:0016020">
    <property type="term" value="C:membrane"/>
    <property type="evidence" value="ECO:0007669"/>
    <property type="project" value="UniProtKB-SubCell"/>
</dbReference>
<evidence type="ECO:0000256" key="2">
    <source>
        <dbReference type="ARBA" id="ARBA00009063"/>
    </source>
</evidence>
<dbReference type="Gene3D" id="1.20.5.110">
    <property type="match status" value="1"/>
</dbReference>
<comment type="similarity">
    <text evidence="2 5">Belongs to the syntaxin family.</text>
</comment>
<dbReference type="CDD" id="cd15847">
    <property type="entry name" value="SNARE_syntaxin7_like"/>
    <property type="match status" value="1"/>
</dbReference>
<dbReference type="PROSITE" id="PS00914">
    <property type="entry name" value="SYNTAXIN"/>
    <property type="match status" value="1"/>
</dbReference>
<dbReference type="Pfam" id="PF05739">
    <property type="entry name" value="SNARE"/>
    <property type="match status" value="1"/>
</dbReference>
<keyword evidence="3" id="KW-0813">Transport</keyword>
<evidence type="ECO:0000259" key="7">
    <source>
        <dbReference type="PROSITE" id="PS50192"/>
    </source>
</evidence>
<evidence type="ECO:0000256" key="4">
    <source>
        <dbReference type="ARBA" id="ARBA00022775"/>
    </source>
</evidence>
<dbReference type="EMBL" id="JBICBT010000610">
    <property type="protein sequence ID" value="KAL3107649.1"/>
    <property type="molecule type" value="Genomic_DNA"/>
</dbReference>
<protein>
    <recommendedName>
        <fullName evidence="7">t-SNARE coiled-coil homology domain-containing protein</fullName>
    </recommendedName>
</protein>
<keyword evidence="9" id="KW-1185">Reference proteome</keyword>
<dbReference type="InterPro" id="IPR006012">
    <property type="entry name" value="Syntaxin/epimorphin_CS"/>
</dbReference>
<proteinExistence type="inferred from homology"/>
<dbReference type="SMART" id="SM00503">
    <property type="entry name" value="SynN"/>
    <property type="match status" value="1"/>
</dbReference>
<evidence type="ECO:0000313" key="8">
    <source>
        <dbReference type="EMBL" id="KAL3107649.1"/>
    </source>
</evidence>
<evidence type="ECO:0000256" key="3">
    <source>
        <dbReference type="ARBA" id="ARBA00022448"/>
    </source>
</evidence>
<dbReference type="InterPro" id="IPR010989">
    <property type="entry name" value="SNARE"/>
</dbReference>
<comment type="subcellular location">
    <subcellularLocation>
        <location evidence="1">Membrane</location>
        <topology evidence="1">Single-pass type IV membrane protein</topology>
    </subcellularLocation>
</comment>
<evidence type="ECO:0000313" key="9">
    <source>
        <dbReference type="Proteomes" id="UP001620626"/>
    </source>
</evidence>
<dbReference type="Proteomes" id="UP001620626">
    <property type="component" value="Unassembled WGS sequence"/>
</dbReference>
<dbReference type="InterPro" id="IPR006011">
    <property type="entry name" value="Syntaxin_N"/>
</dbReference>
<organism evidence="8 9">
    <name type="scientific">Heterodera trifolii</name>
    <dbReference type="NCBI Taxonomy" id="157864"/>
    <lineage>
        <taxon>Eukaryota</taxon>
        <taxon>Metazoa</taxon>
        <taxon>Ecdysozoa</taxon>
        <taxon>Nematoda</taxon>
        <taxon>Chromadorea</taxon>
        <taxon>Rhabditida</taxon>
        <taxon>Tylenchina</taxon>
        <taxon>Tylenchomorpha</taxon>
        <taxon>Tylenchoidea</taxon>
        <taxon>Heteroderidae</taxon>
        <taxon>Heteroderinae</taxon>
        <taxon>Heterodera</taxon>
    </lineage>
</organism>
<evidence type="ECO:0000256" key="5">
    <source>
        <dbReference type="RuleBase" id="RU003858"/>
    </source>
</evidence>
<dbReference type="SMART" id="SM00397">
    <property type="entry name" value="t_SNARE"/>
    <property type="match status" value="1"/>
</dbReference>
<dbReference type="PANTHER" id="PTHR19957:SF411">
    <property type="entry name" value="LD23667P"/>
    <property type="match status" value="1"/>
</dbReference>
<dbReference type="PROSITE" id="PS50192">
    <property type="entry name" value="T_SNARE"/>
    <property type="match status" value="1"/>
</dbReference>